<dbReference type="Gene3D" id="3.40.50.720">
    <property type="entry name" value="NAD(P)-binding Rossmann-like Domain"/>
    <property type="match status" value="1"/>
</dbReference>
<dbReference type="InterPro" id="IPR051609">
    <property type="entry name" value="NmrA/Isoflavone_reductase-like"/>
</dbReference>
<evidence type="ECO:0000259" key="4">
    <source>
        <dbReference type="Pfam" id="PF05368"/>
    </source>
</evidence>
<dbReference type="PANTHER" id="PTHR47706">
    <property type="entry name" value="NMRA-LIKE FAMILY PROTEIN"/>
    <property type="match status" value="1"/>
</dbReference>
<organism evidence="5 6">
    <name type="scientific">Fusarium equiseti</name>
    <name type="common">Fusarium scirpi</name>
    <dbReference type="NCBI Taxonomy" id="61235"/>
    <lineage>
        <taxon>Eukaryota</taxon>
        <taxon>Fungi</taxon>
        <taxon>Dikarya</taxon>
        <taxon>Ascomycota</taxon>
        <taxon>Pezizomycotina</taxon>
        <taxon>Sordariomycetes</taxon>
        <taxon>Hypocreomycetidae</taxon>
        <taxon>Hypocreales</taxon>
        <taxon>Nectriaceae</taxon>
        <taxon>Fusarium</taxon>
        <taxon>Fusarium incarnatum-equiseti species complex</taxon>
    </lineage>
</organism>
<evidence type="ECO:0000256" key="2">
    <source>
        <dbReference type="ARBA" id="ARBA00022857"/>
    </source>
</evidence>
<feature type="domain" description="NmrA-like" evidence="4">
    <location>
        <begin position="4"/>
        <end position="225"/>
    </location>
</feature>
<evidence type="ECO:0000313" key="5">
    <source>
        <dbReference type="EMBL" id="KAJ4136542.1"/>
    </source>
</evidence>
<dbReference type="SUPFAM" id="SSF51735">
    <property type="entry name" value="NAD(P)-binding Rossmann-fold domains"/>
    <property type="match status" value="1"/>
</dbReference>
<comment type="caution">
    <text evidence="5">The sequence shown here is derived from an EMBL/GenBank/DDBJ whole genome shotgun (WGS) entry which is preliminary data.</text>
</comment>
<dbReference type="PANTHER" id="PTHR47706:SF4">
    <property type="entry name" value="NMRA-LIKE DOMAIN-CONTAINING PROTEIN"/>
    <property type="match status" value="1"/>
</dbReference>
<reference evidence="5" key="1">
    <citation type="submission" date="2022-09" db="EMBL/GenBank/DDBJ databases">
        <title>Fusarium specimens isolated from Avocado Roots.</title>
        <authorList>
            <person name="Stajich J."/>
            <person name="Roper C."/>
            <person name="Heimlech-Rivalta G."/>
        </authorList>
    </citation>
    <scope>NUCLEOTIDE SEQUENCE</scope>
    <source>
        <strain evidence="5">CF00095</strain>
    </source>
</reference>
<gene>
    <name evidence="5" type="ORF">NW768_004158</name>
</gene>
<dbReference type="InterPro" id="IPR036291">
    <property type="entry name" value="NAD(P)-bd_dom_sf"/>
</dbReference>
<keyword evidence="3" id="KW-0560">Oxidoreductase</keyword>
<protein>
    <recommendedName>
        <fullName evidence="4">NmrA-like domain-containing protein</fullName>
    </recommendedName>
</protein>
<comment type="similarity">
    <text evidence="1">Belongs to the NmrA-type oxidoreductase family. Isoflavone reductase subfamily.</text>
</comment>
<dbReference type="EMBL" id="JAOQBH010000005">
    <property type="protein sequence ID" value="KAJ4136542.1"/>
    <property type="molecule type" value="Genomic_DNA"/>
</dbReference>
<dbReference type="Proteomes" id="UP001152024">
    <property type="component" value="Unassembled WGS sequence"/>
</dbReference>
<accession>A0ABQ8RJR2</accession>
<evidence type="ECO:0000256" key="1">
    <source>
        <dbReference type="ARBA" id="ARBA00005725"/>
    </source>
</evidence>
<name>A0ABQ8RJR2_FUSEQ</name>
<dbReference type="InterPro" id="IPR008030">
    <property type="entry name" value="NmrA-like"/>
</dbReference>
<keyword evidence="6" id="KW-1185">Reference proteome</keyword>
<dbReference type="Pfam" id="PF05368">
    <property type="entry name" value="NmrA"/>
    <property type="match status" value="1"/>
</dbReference>
<proteinExistence type="inferred from homology"/>
<evidence type="ECO:0000256" key="3">
    <source>
        <dbReference type="ARBA" id="ARBA00023002"/>
    </source>
</evidence>
<sequence length="229" mass="24324">MGIVAVAGGTGDLGRTITEQLASSGKQTVFILSRKQADSPVHGAEILTIDYSDPDAIAATLDAKAVDTVISALGPTGEEAQLKLIAGAGKASSTKRFIPSEFAAFTPPDAPENEFTAGIIRAGGALKNSGLQYTRFAIGIFMDYFGIPNIPSNLSPFIWGVDVARRCAAIPGSGNEIMAMTYSRDVARFIGRLLEDEDWPEYSIISGSDTSFNEILHLAQECTGKYRRG</sequence>
<keyword evidence="2" id="KW-0521">NADP</keyword>
<evidence type="ECO:0000313" key="6">
    <source>
        <dbReference type="Proteomes" id="UP001152024"/>
    </source>
</evidence>